<evidence type="ECO:0000256" key="1">
    <source>
        <dbReference type="ARBA" id="ARBA00001936"/>
    </source>
</evidence>
<dbReference type="InterPro" id="IPR036457">
    <property type="entry name" value="PPM-type-like_dom_sf"/>
</dbReference>
<proteinExistence type="inferred from homology"/>
<comment type="cofactor">
    <cofactor evidence="1">
        <name>Mn(2+)</name>
        <dbReference type="ChEBI" id="CHEBI:29035"/>
    </cofactor>
</comment>
<feature type="domain" description="PPM-type phosphatase" evidence="11">
    <location>
        <begin position="30"/>
        <end position="310"/>
    </location>
</feature>
<dbReference type="GO" id="GO:0046872">
    <property type="term" value="F:metal ion binding"/>
    <property type="evidence" value="ECO:0007669"/>
    <property type="project" value="UniProtKB-KW"/>
</dbReference>
<keyword evidence="7 9" id="KW-0904">Protein phosphatase</keyword>
<dbReference type="CDD" id="cd00143">
    <property type="entry name" value="PP2Cc"/>
    <property type="match status" value="1"/>
</dbReference>
<dbReference type="Pfam" id="PF00481">
    <property type="entry name" value="PP2C"/>
    <property type="match status" value="1"/>
</dbReference>
<evidence type="ECO:0000313" key="13">
    <source>
        <dbReference type="Proteomes" id="UP000708148"/>
    </source>
</evidence>
<evidence type="ECO:0000256" key="3">
    <source>
        <dbReference type="ARBA" id="ARBA00013081"/>
    </source>
</evidence>
<evidence type="ECO:0000259" key="11">
    <source>
        <dbReference type="PROSITE" id="PS51746"/>
    </source>
</evidence>
<feature type="region of interest" description="Disordered" evidence="10">
    <location>
        <begin position="506"/>
        <end position="544"/>
    </location>
</feature>
<keyword evidence="5 9" id="KW-0378">Hydrolase</keyword>
<comment type="similarity">
    <text evidence="9">Belongs to the PP2C family.</text>
</comment>
<dbReference type="AlphaFoldDB" id="A0A8S1JE92"/>
<dbReference type="SMART" id="SM00332">
    <property type="entry name" value="PP2Cc"/>
    <property type="match status" value="1"/>
</dbReference>
<evidence type="ECO:0000256" key="8">
    <source>
        <dbReference type="ARBA" id="ARBA00023211"/>
    </source>
</evidence>
<evidence type="ECO:0000256" key="5">
    <source>
        <dbReference type="ARBA" id="ARBA00022801"/>
    </source>
</evidence>
<evidence type="ECO:0000256" key="2">
    <source>
        <dbReference type="ARBA" id="ARBA00001946"/>
    </source>
</evidence>
<feature type="region of interest" description="Disordered" evidence="10">
    <location>
        <begin position="399"/>
        <end position="483"/>
    </location>
</feature>
<evidence type="ECO:0000256" key="7">
    <source>
        <dbReference type="ARBA" id="ARBA00022912"/>
    </source>
</evidence>
<gene>
    <name evidence="12" type="ORF">OSTQU699_LOCUS9385</name>
</gene>
<evidence type="ECO:0000256" key="6">
    <source>
        <dbReference type="ARBA" id="ARBA00022842"/>
    </source>
</evidence>
<keyword evidence="6" id="KW-0460">Magnesium</keyword>
<dbReference type="PROSITE" id="PS01032">
    <property type="entry name" value="PPM_1"/>
    <property type="match status" value="1"/>
</dbReference>
<dbReference type="InterPro" id="IPR015655">
    <property type="entry name" value="PP2C"/>
</dbReference>
<dbReference type="GO" id="GO:0004722">
    <property type="term" value="F:protein serine/threonine phosphatase activity"/>
    <property type="evidence" value="ECO:0007669"/>
    <property type="project" value="UniProtKB-EC"/>
</dbReference>
<dbReference type="PANTHER" id="PTHR47992">
    <property type="entry name" value="PROTEIN PHOSPHATASE"/>
    <property type="match status" value="1"/>
</dbReference>
<dbReference type="SUPFAM" id="SSF81606">
    <property type="entry name" value="PP2C-like"/>
    <property type="match status" value="1"/>
</dbReference>
<dbReference type="InterPro" id="IPR000222">
    <property type="entry name" value="PP2C_BS"/>
</dbReference>
<dbReference type="EMBL" id="CAJHUC010002593">
    <property type="protein sequence ID" value="CAD7704028.1"/>
    <property type="molecule type" value="Genomic_DNA"/>
</dbReference>
<protein>
    <recommendedName>
        <fullName evidence="3">protein-serine/threonine phosphatase</fullName>
        <ecNumber evidence="3">3.1.3.16</ecNumber>
    </recommendedName>
</protein>
<feature type="compositionally biased region" description="Basic and acidic residues" evidence="10">
    <location>
        <begin position="418"/>
        <end position="429"/>
    </location>
</feature>
<comment type="cofactor">
    <cofactor evidence="2">
        <name>Mg(2+)</name>
        <dbReference type="ChEBI" id="CHEBI:18420"/>
    </cofactor>
</comment>
<evidence type="ECO:0000256" key="10">
    <source>
        <dbReference type="SAM" id="MobiDB-lite"/>
    </source>
</evidence>
<name>A0A8S1JE92_9CHLO</name>
<feature type="compositionally biased region" description="Polar residues" evidence="10">
    <location>
        <begin position="534"/>
        <end position="544"/>
    </location>
</feature>
<organism evidence="12 13">
    <name type="scientific">Ostreobium quekettii</name>
    <dbReference type="NCBI Taxonomy" id="121088"/>
    <lineage>
        <taxon>Eukaryota</taxon>
        <taxon>Viridiplantae</taxon>
        <taxon>Chlorophyta</taxon>
        <taxon>core chlorophytes</taxon>
        <taxon>Ulvophyceae</taxon>
        <taxon>TCBD clade</taxon>
        <taxon>Bryopsidales</taxon>
        <taxon>Ostreobineae</taxon>
        <taxon>Ostreobiaceae</taxon>
        <taxon>Ostreobium</taxon>
    </lineage>
</organism>
<dbReference type="Proteomes" id="UP000708148">
    <property type="component" value="Unassembled WGS sequence"/>
</dbReference>
<evidence type="ECO:0000256" key="9">
    <source>
        <dbReference type="RuleBase" id="RU003465"/>
    </source>
</evidence>
<keyword evidence="4" id="KW-0479">Metal-binding</keyword>
<comment type="caution">
    <text evidence="12">The sequence shown here is derived from an EMBL/GenBank/DDBJ whole genome shotgun (WGS) entry which is preliminary data.</text>
</comment>
<reference evidence="12" key="1">
    <citation type="submission" date="2020-12" db="EMBL/GenBank/DDBJ databases">
        <authorList>
            <person name="Iha C."/>
        </authorList>
    </citation>
    <scope>NUCLEOTIDE SEQUENCE</scope>
</reference>
<accession>A0A8S1JE92</accession>
<dbReference type="InterPro" id="IPR001932">
    <property type="entry name" value="PPM-type_phosphatase-like_dom"/>
</dbReference>
<evidence type="ECO:0000256" key="4">
    <source>
        <dbReference type="ARBA" id="ARBA00022723"/>
    </source>
</evidence>
<keyword evidence="13" id="KW-1185">Reference proteome</keyword>
<dbReference type="PROSITE" id="PS51746">
    <property type="entry name" value="PPM_2"/>
    <property type="match status" value="1"/>
</dbReference>
<evidence type="ECO:0000313" key="12">
    <source>
        <dbReference type="EMBL" id="CAD7704028.1"/>
    </source>
</evidence>
<keyword evidence="8" id="KW-0464">Manganese</keyword>
<dbReference type="EC" id="3.1.3.16" evidence="3"/>
<dbReference type="OrthoDB" id="10264738at2759"/>
<dbReference type="Gene3D" id="3.60.40.10">
    <property type="entry name" value="PPM-type phosphatase domain"/>
    <property type="match status" value="1"/>
</dbReference>
<sequence>MAGLRGSTRPAEAQEASDALKGRRAVAEALVARYSVRSERLTDEDILLVREGLRVCPDGPVWSLYCICDGHAGAAAAKFVKRYLWRALCPRLPTVRLPDAGCEAYHKFATEVRSAMVNAFVKLDEDFVAKFASSDSGAAVTTALLCESLLTVANVGDADAVLDTGADALLATVNHRIESNDVERERLLDGGALLAPMARSLTGPCESKDHSVGPVRCWPGGMAVARSVGDVKGGKNVIPCPHVFQITLPQCGGRLLMGSSGLWDLIHWKEATHSTRATPTKEAASRVVTLALLENNWSLHQDASALVVDILPPAGGDFPRLVRASARQRRRRNRPTSWCGLQLILEGIVHRLCRPDDIPSGGGFKVVANIDGRVMLRVEREASISDSCSSHWVARTGRKAGWKSSTGEQRRSAGYSERGSERSYTERGSVETTTSSSRTNRRTEDSRSSSTSTSEEEAGGRERRAGCYGCGWSGKRGGTEGDRLHSGDAGRLLAGSEAAALKRVSASSVSFESQLLPLGEGGPEEGLREKGSSFGEQSSTSRDVWRSAFSNQVSRRGIRPMEIVPGGRGSTD</sequence>